<comment type="caution">
    <text evidence="2">The sequence shown here is derived from an EMBL/GenBank/DDBJ whole genome shotgun (WGS) entry which is preliminary data.</text>
</comment>
<keyword evidence="3" id="KW-1185">Reference proteome</keyword>
<feature type="transmembrane region" description="Helical" evidence="1">
    <location>
        <begin position="118"/>
        <end position="137"/>
    </location>
</feature>
<name>A0A4Q1C8V2_9BACT</name>
<sequence length="163" mass="17167">MRTSRAIERRGSSLTIGEEKMKKSAVIGPSAIMVATTATAIVISTITPTDPHYGVWPKIMAAAFWSALGLIPAAIWIGIANFKHPLAKGLLLLQAIALLGFLTLNLGIGGFGFQALSFVFLAVCMVVGLPFILVLLYRGHCGSHGATAREPIQSPVPTRGNGT</sequence>
<keyword evidence="1" id="KW-0472">Membrane</keyword>
<keyword evidence="1" id="KW-1133">Transmembrane helix</keyword>
<dbReference type="RefSeq" id="WP_129046760.1">
    <property type="nucleotide sequence ID" value="NZ_SDHX01000001.1"/>
</dbReference>
<feature type="transmembrane region" description="Helical" evidence="1">
    <location>
        <begin position="59"/>
        <end position="79"/>
    </location>
</feature>
<accession>A0A4Q1C8V2</accession>
<feature type="transmembrane region" description="Helical" evidence="1">
    <location>
        <begin position="91"/>
        <end position="112"/>
    </location>
</feature>
<reference evidence="2 3" key="1">
    <citation type="submission" date="2019-01" db="EMBL/GenBank/DDBJ databases">
        <title>Lacunisphaera sp. strain TWA-58.</title>
        <authorList>
            <person name="Chen W.-M."/>
        </authorList>
    </citation>
    <scope>NUCLEOTIDE SEQUENCE [LARGE SCALE GENOMIC DNA]</scope>
    <source>
        <strain evidence="2 3">TWA-58</strain>
    </source>
</reference>
<dbReference type="EMBL" id="SDHX01000001">
    <property type="protein sequence ID" value="RXK55395.1"/>
    <property type="molecule type" value="Genomic_DNA"/>
</dbReference>
<evidence type="ECO:0000313" key="2">
    <source>
        <dbReference type="EMBL" id="RXK55395.1"/>
    </source>
</evidence>
<evidence type="ECO:0000313" key="3">
    <source>
        <dbReference type="Proteomes" id="UP000290218"/>
    </source>
</evidence>
<keyword evidence="1" id="KW-0812">Transmembrane</keyword>
<gene>
    <name evidence="2" type="ORF">ESB00_05715</name>
</gene>
<proteinExistence type="predicted"/>
<dbReference type="Proteomes" id="UP000290218">
    <property type="component" value="Unassembled WGS sequence"/>
</dbReference>
<dbReference type="AlphaFoldDB" id="A0A4Q1C8V2"/>
<evidence type="ECO:0000256" key="1">
    <source>
        <dbReference type="SAM" id="Phobius"/>
    </source>
</evidence>
<protein>
    <submittedName>
        <fullName evidence="2">Uncharacterized protein</fullName>
    </submittedName>
</protein>
<feature type="transmembrane region" description="Helical" evidence="1">
    <location>
        <begin position="26"/>
        <end position="47"/>
    </location>
</feature>
<organism evidence="2 3">
    <name type="scientific">Oleiharenicola lentus</name>
    <dbReference type="NCBI Taxonomy" id="2508720"/>
    <lineage>
        <taxon>Bacteria</taxon>
        <taxon>Pseudomonadati</taxon>
        <taxon>Verrucomicrobiota</taxon>
        <taxon>Opitutia</taxon>
        <taxon>Opitutales</taxon>
        <taxon>Opitutaceae</taxon>
        <taxon>Oleiharenicola</taxon>
    </lineage>
</organism>